<dbReference type="AlphaFoldDB" id="A0A8T3YMU3"/>
<gene>
    <name evidence="2" type="ORF">HY544_02520</name>
</gene>
<accession>A0A8T3YMU3</accession>
<dbReference type="EMBL" id="JACQPB010000032">
    <property type="protein sequence ID" value="MBI4210358.1"/>
    <property type="molecule type" value="Genomic_DNA"/>
</dbReference>
<proteinExistence type="predicted"/>
<dbReference type="Proteomes" id="UP000732298">
    <property type="component" value="Unassembled WGS sequence"/>
</dbReference>
<feature type="region of interest" description="Disordered" evidence="1">
    <location>
        <begin position="25"/>
        <end position="45"/>
    </location>
</feature>
<reference evidence="2" key="1">
    <citation type="submission" date="2020-07" db="EMBL/GenBank/DDBJ databases">
        <title>Huge and variable diversity of episymbiotic CPR bacteria and DPANN archaea in groundwater ecosystems.</title>
        <authorList>
            <person name="He C.Y."/>
            <person name="Keren R."/>
            <person name="Whittaker M."/>
            <person name="Farag I.F."/>
            <person name="Doudna J."/>
            <person name="Cate J.H.D."/>
            <person name="Banfield J.F."/>
        </authorList>
    </citation>
    <scope>NUCLEOTIDE SEQUENCE</scope>
    <source>
        <strain evidence="2">NC_groundwater_1296_Ag_S-0.2um_52_80</strain>
    </source>
</reference>
<comment type="caution">
    <text evidence="2">The sequence shown here is derived from an EMBL/GenBank/DDBJ whole genome shotgun (WGS) entry which is preliminary data.</text>
</comment>
<organism evidence="2 3">
    <name type="scientific">Candidatus Iainarchaeum sp</name>
    <dbReference type="NCBI Taxonomy" id="3101447"/>
    <lineage>
        <taxon>Archaea</taxon>
        <taxon>Candidatus Iainarchaeota</taxon>
        <taxon>Candidatus Iainarchaeia</taxon>
        <taxon>Candidatus Iainarchaeales</taxon>
        <taxon>Candidatus Iainarchaeaceae</taxon>
        <taxon>Candidatus Iainarchaeum</taxon>
    </lineage>
</organism>
<evidence type="ECO:0000313" key="2">
    <source>
        <dbReference type="EMBL" id="MBI4210358.1"/>
    </source>
</evidence>
<evidence type="ECO:0000256" key="1">
    <source>
        <dbReference type="SAM" id="MobiDB-lite"/>
    </source>
</evidence>
<sequence>MRFFKRALSRLKGLKLLVRAGKENAAPKTTMGDEPARQAKPAPKPMEVPAQKIGIVADADSGQHSLIPSYTIKVGERSIGYIMRGHRNILVDEFKGRGLFFKALALLEGKEREFFRQGMFMEYKLAIMEVCEREDYPAMERAFIAGIGRHDHTHIDFTRLTSITRSLIVSGYELSPPSLVQLEKLGLRSNASRQEITRFLKASKQLDRRIRAYPVRII</sequence>
<name>A0A8T3YMU3_9ARCH</name>
<protein>
    <submittedName>
        <fullName evidence="2">Uncharacterized protein</fullName>
    </submittedName>
</protein>
<evidence type="ECO:0000313" key="3">
    <source>
        <dbReference type="Proteomes" id="UP000732298"/>
    </source>
</evidence>